<evidence type="ECO:0000313" key="1">
    <source>
        <dbReference type="EMBL" id="MBB4885498.1"/>
    </source>
</evidence>
<sequence length="128" mass="13459">MSAPESADHVSVHLTDCGHEDANVVFGALETAFPEGTGPARSETRASLSTADNPVIWCTIVDARTRSDAVSAPAPLTGAVTVDLFGPAHPVRQVQQKLAGVFDVEEHGTVSGEHEVEIRLKLTSLSES</sequence>
<dbReference type="AlphaFoldDB" id="A0A7W7PDU3"/>
<dbReference type="Proteomes" id="UP000556436">
    <property type="component" value="Unassembled WGS sequence"/>
</dbReference>
<proteinExistence type="predicted"/>
<dbReference type="RefSeq" id="WP_184732058.1">
    <property type="nucleotide sequence ID" value="NZ_BMRW01000011.1"/>
</dbReference>
<keyword evidence="2" id="KW-1185">Reference proteome</keyword>
<name>A0A7W7PDU3_STRNE</name>
<accession>A0A7W7PDU3</accession>
<dbReference type="EMBL" id="JACHJG010000002">
    <property type="protein sequence ID" value="MBB4885498.1"/>
    <property type="molecule type" value="Genomic_DNA"/>
</dbReference>
<protein>
    <submittedName>
        <fullName evidence="1">Uncharacterized protein</fullName>
    </submittedName>
</protein>
<gene>
    <name evidence="1" type="ORF">FHS38_001526</name>
</gene>
<comment type="caution">
    <text evidence="1">The sequence shown here is derived from an EMBL/GenBank/DDBJ whole genome shotgun (WGS) entry which is preliminary data.</text>
</comment>
<evidence type="ECO:0000313" key="2">
    <source>
        <dbReference type="Proteomes" id="UP000556436"/>
    </source>
</evidence>
<organism evidence="1 2">
    <name type="scientific">Streptomyces netropsis</name>
    <name type="common">Streptoverticillium netropsis</name>
    <dbReference type="NCBI Taxonomy" id="55404"/>
    <lineage>
        <taxon>Bacteria</taxon>
        <taxon>Bacillati</taxon>
        <taxon>Actinomycetota</taxon>
        <taxon>Actinomycetes</taxon>
        <taxon>Kitasatosporales</taxon>
        <taxon>Streptomycetaceae</taxon>
        <taxon>Streptomyces</taxon>
    </lineage>
</organism>
<reference evidence="1 2" key="1">
    <citation type="submission" date="2020-08" db="EMBL/GenBank/DDBJ databases">
        <title>Genomic Encyclopedia of Type Strains, Phase III (KMG-III): the genomes of soil and plant-associated and newly described type strains.</title>
        <authorList>
            <person name="Whitman W."/>
        </authorList>
    </citation>
    <scope>NUCLEOTIDE SEQUENCE [LARGE SCALE GENOMIC DNA]</scope>
    <source>
        <strain evidence="1 2">CECT 3265</strain>
    </source>
</reference>